<feature type="domain" description="Protein kinase" evidence="1">
    <location>
        <begin position="42"/>
        <end position="361"/>
    </location>
</feature>
<organism evidence="2 3">
    <name type="scientific">Hebeloma cylindrosporum</name>
    <dbReference type="NCBI Taxonomy" id="76867"/>
    <lineage>
        <taxon>Eukaryota</taxon>
        <taxon>Fungi</taxon>
        <taxon>Dikarya</taxon>
        <taxon>Basidiomycota</taxon>
        <taxon>Agaricomycotina</taxon>
        <taxon>Agaricomycetes</taxon>
        <taxon>Agaricomycetidae</taxon>
        <taxon>Agaricales</taxon>
        <taxon>Agaricineae</taxon>
        <taxon>Hymenogastraceae</taxon>
        <taxon>Hebeloma</taxon>
    </lineage>
</organism>
<dbReference type="InterPro" id="IPR011009">
    <property type="entry name" value="Kinase-like_dom_sf"/>
</dbReference>
<dbReference type="Gene3D" id="1.10.510.10">
    <property type="entry name" value="Transferase(Phosphotransferase) domain 1"/>
    <property type="match status" value="1"/>
</dbReference>
<proteinExistence type="predicted"/>
<reference evidence="3" key="2">
    <citation type="submission" date="2015-01" db="EMBL/GenBank/DDBJ databases">
        <title>Evolutionary Origins and Diversification of the Mycorrhizal Mutualists.</title>
        <authorList>
            <consortium name="DOE Joint Genome Institute"/>
            <consortium name="Mycorrhizal Genomics Consortium"/>
            <person name="Kohler A."/>
            <person name="Kuo A."/>
            <person name="Nagy L.G."/>
            <person name="Floudas D."/>
            <person name="Copeland A."/>
            <person name="Barry K.W."/>
            <person name="Cichocki N."/>
            <person name="Veneault-Fourrey C."/>
            <person name="LaButti K."/>
            <person name="Lindquist E.A."/>
            <person name="Lipzen A."/>
            <person name="Lundell T."/>
            <person name="Morin E."/>
            <person name="Murat C."/>
            <person name="Riley R."/>
            <person name="Ohm R."/>
            <person name="Sun H."/>
            <person name="Tunlid A."/>
            <person name="Henrissat B."/>
            <person name="Grigoriev I.V."/>
            <person name="Hibbett D.S."/>
            <person name="Martin F."/>
        </authorList>
    </citation>
    <scope>NUCLEOTIDE SEQUENCE [LARGE SCALE GENOMIC DNA]</scope>
    <source>
        <strain evidence="3">h7</strain>
    </source>
</reference>
<gene>
    <name evidence="2" type="ORF">M413DRAFT_196414</name>
</gene>
<dbReference type="PROSITE" id="PS50011">
    <property type="entry name" value="PROTEIN_KINASE_DOM"/>
    <property type="match status" value="1"/>
</dbReference>
<dbReference type="STRING" id="686832.A0A0C2XNM0"/>
<keyword evidence="3" id="KW-1185">Reference proteome</keyword>
<dbReference type="HOGENOM" id="CLU_044121_2_0_1"/>
<dbReference type="EMBL" id="KN831786">
    <property type="protein sequence ID" value="KIM39258.1"/>
    <property type="molecule type" value="Genomic_DNA"/>
</dbReference>
<evidence type="ECO:0000313" key="2">
    <source>
        <dbReference type="EMBL" id="KIM39258.1"/>
    </source>
</evidence>
<dbReference type="GO" id="GO:0005524">
    <property type="term" value="F:ATP binding"/>
    <property type="evidence" value="ECO:0007669"/>
    <property type="project" value="InterPro"/>
</dbReference>
<reference evidence="2 3" key="1">
    <citation type="submission" date="2014-04" db="EMBL/GenBank/DDBJ databases">
        <authorList>
            <consortium name="DOE Joint Genome Institute"/>
            <person name="Kuo A."/>
            <person name="Gay G."/>
            <person name="Dore J."/>
            <person name="Kohler A."/>
            <person name="Nagy L.G."/>
            <person name="Floudas D."/>
            <person name="Copeland A."/>
            <person name="Barry K.W."/>
            <person name="Cichocki N."/>
            <person name="Veneault-Fourrey C."/>
            <person name="LaButti K."/>
            <person name="Lindquist E.A."/>
            <person name="Lipzen A."/>
            <person name="Lundell T."/>
            <person name="Morin E."/>
            <person name="Murat C."/>
            <person name="Sun H."/>
            <person name="Tunlid A."/>
            <person name="Henrissat B."/>
            <person name="Grigoriev I.V."/>
            <person name="Hibbett D.S."/>
            <person name="Martin F."/>
            <person name="Nordberg H.P."/>
            <person name="Cantor M.N."/>
            <person name="Hua S.X."/>
        </authorList>
    </citation>
    <scope>NUCLEOTIDE SEQUENCE [LARGE SCALE GENOMIC DNA]</scope>
    <source>
        <strain evidence="3">h7</strain>
    </source>
</reference>
<dbReference type="InterPro" id="IPR000719">
    <property type="entry name" value="Prot_kinase_dom"/>
</dbReference>
<dbReference type="AlphaFoldDB" id="A0A0C2XNM0"/>
<evidence type="ECO:0000259" key="1">
    <source>
        <dbReference type="PROSITE" id="PS50011"/>
    </source>
</evidence>
<sequence>MANIEATPTSTTPALKLYSPEELHPSEKFWVTIQPFLLSRGYELRSRYHPGWTPSWLQAGGKTLYLCDDSLATGFKMIDATHIDDNLKVVIRKVPTKTDELPILLLLSSPSLQADPRNCTVPILDVIILPGNDDTALIVMPMLRDFGNLSFRRVGEVVELFEQLVHFLAFLHEQNISHMDFCWFNIMMDGSRVVPKGWHFFDQFSHDGISSGEFEWVDRWSARPVKYYVIDFELSQRRKSKDHPRLLVGSWGQDRSVPEMSFITPSDPFKVDVYQLGNVIRKLMMNYMGLDILKALVDAMTNPDPRKRLTAEESSEQFSIFRKKCSKRVMKRRIWRNEPPLPPLTSVERFLVKYLMYNPLN</sequence>
<protein>
    <recommendedName>
        <fullName evidence="1">Protein kinase domain-containing protein</fullName>
    </recommendedName>
</protein>
<evidence type="ECO:0000313" key="3">
    <source>
        <dbReference type="Proteomes" id="UP000053424"/>
    </source>
</evidence>
<name>A0A0C2XNM0_HEBCY</name>
<accession>A0A0C2XNM0</accession>
<dbReference type="SUPFAM" id="SSF56112">
    <property type="entry name" value="Protein kinase-like (PK-like)"/>
    <property type="match status" value="1"/>
</dbReference>
<dbReference type="GO" id="GO:0004672">
    <property type="term" value="F:protein kinase activity"/>
    <property type="evidence" value="ECO:0007669"/>
    <property type="project" value="InterPro"/>
</dbReference>
<dbReference type="OrthoDB" id="5987198at2759"/>
<dbReference type="Proteomes" id="UP000053424">
    <property type="component" value="Unassembled WGS sequence"/>
</dbReference>